<keyword evidence="3" id="KW-1185">Reference proteome</keyword>
<dbReference type="RefSeq" id="XP_002792813.2">
    <property type="nucleotide sequence ID" value="XM_002792767.2"/>
</dbReference>
<accession>C1H449</accession>
<dbReference type="VEuPathDB" id="FungiDB:PAAG_05542"/>
<dbReference type="PANTHER" id="PTHR47797:SF1">
    <property type="entry name" value="CYTOCHROME B561 DOMAIN-CONTAINING PROTEIN-RELATED"/>
    <property type="match status" value="1"/>
</dbReference>
<evidence type="ECO:0000313" key="2">
    <source>
        <dbReference type="EMBL" id="EEH34493.2"/>
    </source>
</evidence>
<proteinExistence type="predicted"/>
<keyword evidence="1" id="KW-0812">Transmembrane</keyword>
<organism evidence="2 3">
    <name type="scientific">Paracoccidioides lutzii (strain ATCC MYA-826 / Pb01)</name>
    <name type="common">Paracoccidioides brasiliensis</name>
    <dbReference type="NCBI Taxonomy" id="502779"/>
    <lineage>
        <taxon>Eukaryota</taxon>
        <taxon>Fungi</taxon>
        <taxon>Dikarya</taxon>
        <taxon>Ascomycota</taxon>
        <taxon>Pezizomycotina</taxon>
        <taxon>Eurotiomycetes</taxon>
        <taxon>Eurotiomycetidae</taxon>
        <taxon>Onygenales</taxon>
        <taxon>Ajellomycetaceae</taxon>
        <taxon>Paracoccidioides</taxon>
    </lineage>
</organism>
<feature type="transmembrane region" description="Helical" evidence="1">
    <location>
        <begin position="70"/>
        <end position="91"/>
    </location>
</feature>
<dbReference type="STRING" id="502779.C1H449"/>
<dbReference type="KEGG" id="pbl:PAAG_05542"/>
<dbReference type="HOGENOM" id="CLU_1787387_0_0_1"/>
<keyword evidence="1" id="KW-0472">Membrane</keyword>
<gene>
    <name evidence="2" type="ORF">PAAG_05542</name>
</gene>
<dbReference type="eggNOG" id="ENOG502RS3V">
    <property type="taxonomic scope" value="Eukaryota"/>
</dbReference>
<feature type="transmembrane region" description="Helical" evidence="1">
    <location>
        <begin position="97"/>
        <end position="117"/>
    </location>
</feature>
<protein>
    <submittedName>
        <fullName evidence="2">Uncharacterized protein</fullName>
    </submittedName>
</protein>
<dbReference type="OrthoDB" id="19261at2759"/>
<dbReference type="AlphaFoldDB" id="C1H449"/>
<evidence type="ECO:0000256" key="1">
    <source>
        <dbReference type="SAM" id="Phobius"/>
    </source>
</evidence>
<name>C1H449_PARBA</name>
<dbReference type="Proteomes" id="UP000002059">
    <property type="component" value="Partially assembled WGS sequence"/>
</dbReference>
<sequence>MDSKMFPFGTLDVETGVMGACGLPTGWLRAYNHGFHYRYPVGKNARYGLLYDHHFIATKESGVRIYIHVWYGRFLTILGIVNEGLGLQLAGNPEAGTIVYGVVAGLVGVAYFTKVVLFKNAKRSLKNDIVVEVRSRKYPIRNRRE</sequence>
<evidence type="ECO:0000313" key="3">
    <source>
        <dbReference type="Proteomes" id="UP000002059"/>
    </source>
</evidence>
<dbReference type="GeneID" id="9096066"/>
<dbReference type="PANTHER" id="PTHR47797">
    <property type="entry name" value="DEHYDROGENASE, PUTATIVE (AFU_ORTHOLOGUE AFUA_8G05805)-RELATED"/>
    <property type="match status" value="1"/>
</dbReference>
<reference evidence="2 3" key="1">
    <citation type="journal article" date="2011" name="PLoS Genet.">
        <title>Comparative genomic analysis of human fungal pathogens causing paracoccidioidomycosis.</title>
        <authorList>
            <person name="Desjardins C.A."/>
            <person name="Champion M.D."/>
            <person name="Holder J.W."/>
            <person name="Muszewska A."/>
            <person name="Goldberg J."/>
            <person name="Bailao A.M."/>
            <person name="Brigido M.M."/>
            <person name="Ferreira M.E."/>
            <person name="Garcia A.M."/>
            <person name="Grynberg M."/>
            <person name="Gujja S."/>
            <person name="Heiman D.I."/>
            <person name="Henn M.R."/>
            <person name="Kodira C.D."/>
            <person name="Leon-Narvaez H."/>
            <person name="Longo L.V."/>
            <person name="Ma L.J."/>
            <person name="Malavazi I."/>
            <person name="Matsuo A.L."/>
            <person name="Morais F.V."/>
            <person name="Pereira M."/>
            <person name="Rodriguez-Brito S."/>
            <person name="Sakthikumar S."/>
            <person name="Salem-Izacc S.M."/>
            <person name="Sykes S.M."/>
            <person name="Teixeira M.M."/>
            <person name="Vallejo M.C."/>
            <person name="Walter M.E."/>
            <person name="Yandava C."/>
            <person name="Young S."/>
            <person name="Zeng Q."/>
            <person name="Zucker J."/>
            <person name="Felipe M.S."/>
            <person name="Goldman G.H."/>
            <person name="Haas B.J."/>
            <person name="McEwen J.G."/>
            <person name="Nino-Vega G."/>
            <person name="Puccia R."/>
            <person name="San-Blas G."/>
            <person name="Soares C.M."/>
            <person name="Birren B.W."/>
            <person name="Cuomo C.A."/>
        </authorList>
    </citation>
    <scope>NUCLEOTIDE SEQUENCE [LARGE SCALE GENOMIC DNA]</scope>
    <source>
        <strain evidence="3">ATCC MYA-826 / Pb01</strain>
    </source>
</reference>
<keyword evidence="1" id="KW-1133">Transmembrane helix</keyword>
<dbReference type="EMBL" id="KN294005">
    <property type="protein sequence ID" value="EEH34493.2"/>
    <property type="molecule type" value="Genomic_DNA"/>
</dbReference>